<gene>
    <name evidence="1" type="ORF">PEDI_46820</name>
</gene>
<sequence>MAIRIKGLQDSDLAGLFFVLTLIITARFSDPIPYYQFVILGWSNFFI</sequence>
<dbReference type="AlphaFoldDB" id="A0AAN4W4V2"/>
<dbReference type="EMBL" id="BQKE01000004">
    <property type="protein sequence ID" value="GJM64130.1"/>
    <property type="molecule type" value="Genomic_DNA"/>
</dbReference>
<comment type="caution">
    <text evidence="1">The sequence shown here is derived from an EMBL/GenBank/DDBJ whole genome shotgun (WGS) entry which is preliminary data.</text>
</comment>
<reference evidence="1 2" key="1">
    <citation type="submission" date="2021-12" db="EMBL/GenBank/DDBJ databases">
        <title>Genome sequencing of bacteria with rrn-lacking chromosome and rrn-plasmid.</title>
        <authorList>
            <person name="Anda M."/>
            <person name="Iwasaki W."/>
        </authorList>
    </citation>
    <scope>NUCLEOTIDE SEQUENCE [LARGE SCALE GENOMIC DNA]</scope>
    <source>
        <strain evidence="1 2">NBRC 15940</strain>
    </source>
</reference>
<name>A0AAN4W4V2_9BACT</name>
<evidence type="ECO:0000313" key="2">
    <source>
        <dbReference type="Proteomes" id="UP001310022"/>
    </source>
</evidence>
<organism evidence="1 2">
    <name type="scientific">Persicobacter diffluens</name>
    <dbReference type="NCBI Taxonomy" id="981"/>
    <lineage>
        <taxon>Bacteria</taxon>
        <taxon>Pseudomonadati</taxon>
        <taxon>Bacteroidota</taxon>
        <taxon>Cytophagia</taxon>
        <taxon>Cytophagales</taxon>
        <taxon>Persicobacteraceae</taxon>
        <taxon>Persicobacter</taxon>
    </lineage>
</organism>
<proteinExistence type="predicted"/>
<protein>
    <submittedName>
        <fullName evidence="1">Uncharacterized protein</fullName>
    </submittedName>
</protein>
<keyword evidence="2" id="KW-1185">Reference proteome</keyword>
<evidence type="ECO:0000313" key="1">
    <source>
        <dbReference type="EMBL" id="GJM64130.1"/>
    </source>
</evidence>
<accession>A0AAN4W4V2</accession>
<dbReference type="Proteomes" id="UP001310022">
    <property type="component" value="Unassembled WGS sequence"/>
</dbReference>